<sequence length="61" mass="6578">MSAATPAPASIQKPPPLRGCGGRDSSAWPQCTQAEAEWGLKPWQEGQPVSDMEWLLGVRES</sequence>
<reference evidence="2 3" key="1">
    <citation type="submission" date="2014-04" db="EMBL/GenBank/DDBJ databases">
        <title>Genome assembly of Hyalangium minutum DSM 14724.</title>
        <authorList>
            <person name="Sharma G."/>
            <person name="Subramanian S."/>
        </authorList>
    </citation>
    <scope>NUCLEOTIDE SEQUENCE [LARGE SCALE GENOMIC DNA]</scope>
    <source>
        <strain evidence="2 3">DSM 14724</strain>
    </source>
</reference>
<evidence type="ECO:0000256" key="1">
    <source>
        <dbReference type="SAM" id="MobiDB-lite"/>
    </source>
</evidence>
<dbReference type="STRING" id="394096.DB31_1143"/>
<feature type="region of interest" description="Disordered" evidence="1">
    <location>
        <begin position="1"/>
        <end position="28"/>
    </location>
</feature>
<dbReference type="EMBL" id="JMCB01000011">
    <property type="protein sequence ID" value="KFE66078.1"/>
    <property type="molecule type" value="Genomic_DNA"/>
</dbReference>
<proteinExistence type="predicted"/>
<accession>A0A085WEG5</accession>
<dbReference type="AlphaFoldDB" id="A0A085WEG5"/>
<protein>
    <submittedName>
        <fullName evidence="2">Uncharacterized protein</fullName>
    </submittedName>
</protein>
<evidence type="ECO:0000313" key="2">
    <source>
        <dbReference type="EMBL" id="KFE66078.1"/>
    </source>
</evidence>
<keyword evidence="3" id="KW-1185">Reference proteome</keyword>
<comment type="caution">
    <text evidence="2">The sequence shown here is derived from an EMBL/GenBank/DDBJ whole genome shotgun (WGS) entry which is preliminary data.</text>
</comment>
<gene>
    <name evidence="2" type="ORF">DB31_1143</name>
</gene>
<name>A0A085WEG5_9BACT</name>
<organism evidence="2 3">
    <name type="scientific">Hyalangium minutum</name>
    <dbReference type="NCBI Taxonomy" id="394096"/>
    <lineage>
        <taxon>Bacteria</taxon>
        <taxon>Pseudomonadati</taxon>
        <taxon>Myxococcota</taxon>
        <taxon>Myxococcia</taxon>
        <taxon>Myxococcales</taxon>
        <taxon>Cystobacterineae</taxon>
        <taxon>Archangiaceae</taxon>
        <taxon>Hyalangium</taxon>
    </lineage>
</organism>
<dbReference type="Proteomes" id="UP000028725">
    <property type="component" value="Unassembled WGS sequence"/>
</dbReference>
<evidence type="ECO:0000313" key="3">
    <source>
        <dbReference type="Proteomes" id="UP000028725"/>
    </source>
</evidence>